<dbReference type="Proteomes" id="UP001497482">
    <property type="component" value="Chromosome 7"/>
</dbReference>
<evidence type="ECO:0000313" key="2">
    <source>
        <dbReference type="EMBL" id="CAL1612091.1"/>
    </source>
</evidence>
<keyword evidence="3" id="KW-1185">Reference proteome</keyword>
<dbReference type="AlphaFoldDB" id="A0AAV2MGA9"/>
<gene>
    <name evidence="2" type="ORF">KC01_LOCUS38453</name>
</gene>
<feature type="compositionally biased region" description="Polar residues" evidence="1">
    <location>
        <begin position="69"/>
        <end position="81"/>
    </location>
</feature>
<dbReference type="EMBL" id="OZ035829">
    <property type="protein sequence ID" value="CAL1612091.1"/>
    <property type="molecule type" value="Genomic_DNA"/>
</dbReference>
<name>A0AAV2MGA9_KNICA</name>
<feature type="region of interest" description="Disordered" evidence="1">
    <location>
        <begin position="69"/>
        <end position="93"/>
    </location>
</feature>
<protein>
    <submittedName>
        <fullName evidence="2">Uncharacterized protein</fullName>
    </submittedName>
</protein>
<organism evidence="2 3">
    <name type="scientific">Knipowitschia caucasica</name>
    <name type="common">Caucasian dwarf goby</name>
    <name type="synonym">Pomatoschistus caucasicus</name>
    <dbReference type="NCBI Taxonomy" id="637954"/>
    <lineage>
        <taxon>Eukaryota</taxon>
        <taxon>Metazoa</taxon>
        <taxon>Chordata</taxon>
        <taxon>Craniata</taxon>
        <taxon>Vertebrata</taxon>
        <taxon>Euteleostomi</taxon>
        <taxon>Actinopterygii</taxon>
        <taxon>Neopterygii</taxon>
        <taxon>Teleostei</taxon>
        <taxon>Neoteleostei</taxon>
        <taxon>Acanthomorphata</taxon>
        <taxon>Gobiaria</taxon>
        <taxon>Gobiiformes</taxon>
        <taxon>Gobioidei</taxon>
        <taxon>Gobiidae</taxon>
        <taxon>Gobiinae</taxon>
        <taxon>Knipowitschia</taxon>
    </lineage>
</organism>
<evidence type="ECO:0000256" key="1">
    <source>
        <dbReference type="SAM" id="MobiDB-lite"/>
    </source>
</evidence>
<accession>A0AAV2MGA9</accession>
<proteinExistence type="predicted"/>
<sequence>MCMSVCGSWHDTSGAKANFTHLGTPRLTSAHLDTLEHTSAHFSGAGAEDYGGHFVGAVFGARWECAQSSPSSVTAGTTTEGLPSAQPSSVVTSAPTVSVVVKPTASRSGGSSCL</sequence>
<evidence type="ECO:0000313" key="3">
    <source>
        <dbReference type="Proteomes" id="UP001497482"/>
    </source>
</evidence>
<reference evidence="2 3" key="1">
    <citation type="submission" date="2024-04" db="EMBL/GenBank/DDBJ databases">
        <authorList>
            <person name="Waldvogel A.-M."/>
            <person name="Schoenle A."/>
        </authorList>
    </citation>
    <scope>NUCLEOTIDE SEQUENCE [LARGE SCALE GENOMIC DNA]</scope>
</reference>